<feature type="compositionally biased region" description="Polar residues" evidence="1">
    <location>
        <begin position="100"/>
        <end position="122"/>
    </location>
</feature>
<feature type="compositionally biased region" description="Pro residues" evidence="1">
    <location>
        <begin position="396"/>
        <end position="407"/>
    </location>
</feature>
<dbReference type="Proteomes" id="UP000813824">
    <property type="component" value="Unassembled WGS sequence"/>
</dbReference>
<feature type="compositionally biased region" description="Polar residues" evidence="1">
    <location>
        <begin position="770"/>
        <end position="779"/>
    </location>
</feature>
<protein>
    <submittedName>
        <fullName evidence="2">Uncharacterized protein</fullName>
    </submittedName>
</protein>
<dbReference type="EMBL" id="JAEVFJ010000002">
    <property type="protein sequence ID" value="KAH8106936.1"/>
    <property type="molecule type" value="Genomic_DNA"/>
</dbReference>
<dbReference type="OrthoDB" id="3237291at2759"/>
<accession>A0A8K0XUH4</accession>
<sequence length="867" mass="92332">MMSSSRNDLPSVALKDRIAQLQRLTSGDQHQQQPVNLNDQISGNLKDKIATFERKGAVPIPRGSFGLGAPPMDDGSSRRKGELYGNRVPGLSKPTVDSVLPNSRQRTVSTSHLHSFSMSRSATPPVPDFPSSLSRPTSPTLMSPRLPSSISASMRRTVSETLPPTQEYGEARGDYRNGIREILVEEDGGDGDEVKSETRGGNADVKGQNAGVSDKPSDTSSRKNVEPPELDNQDDTPASSDTVPTPKDDIFEHFSTTPQITTIPTRRRASKSTVSPAPAAPRIVVGPVLAAPIAGDIRRSSTLSDLSGGDDSFLGDKSLALDASEAVIVTQPPQVISPTRAVLVPAPQPSPSPATSPVATSPASSQWVSDLEAQMSAGVTTQTYNTVVHQKVRETSPPPSTASPPTSPQETQPLSRPRQAPKLRASSIVRASVVIAEEPPESPSIGDLAMLLQSAAMLEEQLVEPSPSKHKTQKPKAGLAISPPPPPPVMSPSASISATADLSTSDLTTADLSEPPTPKQSDTPHRPTSMSINVDSVEEEESQDSFDVDSSPLGRTTLMFPTPRTSSLPYLNPTPPHSPSMRSADARLESNSNAFPFTASPSSSRSRLESTASSAASSRSRLQSNASQTSLRSRGQSDEVPPTPPPKSPRYFANFRMRKPSIGTFSRTSYSSEDSSATVATPPSLMHDSQSERSDASSIRSSNKSMKSPKRSRTAKSGLGRAGTVVEKLWRGGKSKTSMDGNEERPRLSIAESSEPSPSHLSPYTLPPLSISTPSMHQRPTSWVSIETAGSDVFDRDLFDSFPSVPDSVPPTGAHRQYRSTSSYLTLSPSDYGLTSEMGMNHSPNTAPATLPGARSNAHAKQRSTLF</sequence>
<feature type="compositionally biased region" description="Basic and acidic residues" evidence="1">
    <location>
        <begin position="169"/>
        <end position="183"/>
    </location>
</feature>
<feature type="compositionally biased region" description="Acidic residues" evidence="1">
    <location>
        <begin position="536"/>
        <end position="547"/>
    </location>
</feature>
<feature type="region of interest" description="Disordered" evidence="1">
    <location>
        <begin position="392"/>
        <end position="424"/>
    </location>
</feature>
<evidence type="ECO:0000313" key="3">
    <source>
        <dbReference type="Proteomes" id="UP000813824"/>
    </source>
</evidence>
<feature type="region of interest" description="Disordered" evidence="1">
    <location>
        <begin position="460"/>
        <end position="779"/>
    </location>
</feature>
<feature type="compositionally biased region" description="Low complexity" evidence="1">
    <location>
        <begin position="130"/>
        <end position="145"/>
    </location>
</feature>
<gene>
    <name evidence="2" type="ORF">BXZ70DRAFT_915722</name>
</gene>
<comment type="caution">
    <text evidence="2">The sequence shown here is derived from an EMBL/GenBank/DDBJ whole genome shotgun (WGS) entry which is preliminary data.</text>
</comment>
<organism evidence="2 3">
    <name type="scientific">Cristinia sonorae</name>
    <dbReference type="NCBI Taxonomy" id="1940300"/>
    <lineage>
        <taxon>Eukaryota</taxon>
        <taxon>Fungi</taxon>
        <taxon>Dikarya</taxon>
        <taxon>Basidiomycota</taxon>
        <taxon>Agaricomycotina</taxon>
        <taxon>Agaricomycetes</taxon>
        <taxon>Agaricomycetidae</taxon>
        <taxon>Agaricales</taxon>
        <taxon>Pleurotineae</taxon>
        <taxon>Stephanosporaceae</taxon>
        <taxon>Cristinia</taxon>
    </lineage>
</organism>
<feature type="compositionally biased region" description="Polar residues" evidence="1">
    <location>
        <begin position="500"/>
        <end position="511"/>
    </location>
</feature>
<evidence type="ECO:0000313" key="2">
    <source>
        <dbReference type="EMBL" id="KAH8106936.1"/>
    </source>
</evidence>
<feature type="compositionally biased region" description="Low complexity" evidence="1">
    <location>
        <begin position="355"/>
        <end position="365"/>
    </location>
</feature>
<evidence type="ECO:0000256" key="1">
    <source>
        <dbReference type="SAM" id="MobiDB-lite"/>
    </source>
</evidence>
<feature type="region of interest" description="Disordered" evidence="1">
    <location>
        <begin position="835"/>
        <end position="867"/>
    </location>
</feature>
<keyword evidence="3" id="KW-1185">Reference proteome</keyword>
<feature type="compositionally biased region" description="Polar residues" evidence="1">
    <location>
        <begin position="663"/>
        <end position="681"/>
    </location>
</feature>
<proteinExistence type="predicted"/>
<feature type="region of interest" description="Disordered" evidence="1">
    <location>
        <begin position="56"/>
        <end position="275"/>
    </location>
</feature>
<feature type="compositionally biased region" description="Polar residues" evidence="1">
    <location>
        <begin position="146"/>
        <end position="164"/>
    </location>
</feature>
<feature type="compositionally biased region" description="Low complexity" evidence="1">
    <location>
        <begin position="592"/>
        <end position="628"/>
    </location>
</feature>
<feature type="compositionally biased region" description="Basic and acidic residues" evidence="1">
    <location>
        <begin position="215"/>
        <end position="226"/>
    </location>
</feature>
<name>A0A8K0XUH4_9AGAR</name>
<feature type="region of interest" description="Disordered" evidence="1">
    <location>
        <begin position="24"/>
        <end position="43"/>
    </location>
</feature>
<feature type="region of interest" description="Disordered" evidence="1">
    <location>
        <begin position="344"/>
        <end position="365"/>
    </location>
</feature>
<reference evidence="2" key="1">
    <citation type="journal article" date="2021" name="New Phytol.">
        <title>Evolutionary innovations through gain and loss of genes in the ectomycorrhizal Boletales.</title>
        <authorList>
            <person name="Wu G."/>
            <person name="Miyauchi S."/>
            <person name="Morin E."/>
            <person name="Kuo A."/>
            <person name="Drula E."/>
            <person name="Varga T."/>
            <person name="Kohler A."/>
            <person name="Feng B."/>
            <person name="Cao Y."/>
            <person name="Lipzen A."/>
            <person name="Daum C."/>
            <person name="Hundley H."/>
            <person name="Pangilinan J."/>
            <person name="Johnson J."/>
            <person name="Barry K."/>
            <person name="LaButti K."/>
            <person name="Ng V."/>
            <person name="Ahrendt S."/>
            <person name="Min B."/>
            <person name="Choi I.G."/>
            <person name="Park H."/>
            <person name="Plett J.M."/>
            <person name="Magnuson J."/>
            <person name="Spatafora J.W."/>
            <person name="Nagy L.G."/>
            <person name="Henrissat B."/>
            <person name="Grigoriev I.V."/>
            <person name="Yang Z.L."/>
            <person name="Xu J."/>
            <person name="Martin F.M."/>
        </authorList>
    </citation>
    <scope>NUCLEOTIDE SEQUENCE</scope>
    <source>
        <strain evidence="2">KKN 215</strain>
    </source>
</reference>
<dbReference type="AlphaFoldDB" id="A0A8K0XUH4"/>
<feature type="compositionally biased region" description="Low complexity" evidence="1">
    <location>
        <begin position="696"/>
        <end position="706"/>
    </location>
</feature>
<feature type="compositionally biased region" description="Basic residues" evidence="1">
    <location>
        <begin position="858"/>
        <end position="867"/>
    </location>
</feature>